<accession>A0A8C5IB40</accession>
<reference evidence="6" key="2">
    <citation type="submission" date="2025-08" db="UniProtKB">
        <authorList>
            <consortium name="Ensembl"/>
        </authorList>
    </citation>
    <scope>IDENTIFICATION</scope>
</reference>
<comment type="function">
    <text evidence="4">Required for assembly of dynein regulatory complex (DRC) and inner dynein arm (IDA) complexes, which are responsible for ciliary beat regulation, thereby playing a central role in motility in cilia and flagella. Probably acts together with CCDC40 to form a molecular ruler that determines the 96 nanometer (nm) repeat length and arrangements of components in cilia and flagella. Not required for outer dynein arm complexes assembly.</text>
</comment>
<dbReference type="Proteomes" id="UP000694680">
    <property type="component" value="Chromosome 17"/>
</dbReference>
<proteinExistence type="inferred from homology"/>
<evidence type="ECO:0000256" key="4">
    <source>
        <dbReference type="ARBA" id="ARBA00045182"/>
    </source>
</evidence>
<evidence type="ECO:0000313" key="6">
    <source>
        <dbReference type="Ensembl" id="ENSGWIP00000056068.1"/>
    </source>
</evidence>
<evidence type="ECO:0000256" key="5">
    <source>
        <dbReference type="SAM" id="Coils"/>
    </source>
</evidence>
<evidence type="ECO:0000313" key="7">
    <source>
        <dbReference type="Proteomes" id="UP000694680"/>
    </source>
</evidence>
<protein>
    <recommendedName>
        <fullName evidence="2">Coiled-coil domain-containing protein 39</fullName>
    </recommendedName>
</protein>
<dbReference type="GO" id="GO:0005930">
    <property type="term" value="C:axoneme"/>
    <property type="evidence" value="ECO:0007669"/>
    <property type="project" value="InterPro"/>
</dbReference>
<dbReference type="PANTHER" id="PTHR18962">
    <property type="entry name" value="COILED-COIL DOMAIN-CONTAINING PROTEIN 39"/>
    <property type="match status" value="1"/>
</dbReference>
<feature type="coiled-coil region" evidence="5">
    <location>
        <begin position="252"/>
        <end position="300"/>
    </location>
</feature>
<dbReference type="PANTHER" id="PTHR18962:SF0">
    <property type="entry name" value="COILED-COIL DOMAIN-CONTAINING PROTEIN 39"/>
    <property type="match status" value="1"/>
</dbReference>
<evidence type="ECO:0000256" key="2">
    <source>
        <dbReference type="ARBA" id="ARBA00016725"/>
    </source>
</evidence>
<keyword evidence="3 5" id="KW-0175">Coiled coil</keyword>
<organism evidence="6 7">
    <name type="scientific">Gouania willdenowi</name>
    <name type="common">Blunt-snouted clingfish</name>
    <name type="synonym">Lepadogaster willdenowi</name>
    <dbReference type="NCBI Taxonomy" id="441366"/>
    <lineage>
        <taxon>Eukaryota</taxon>
        <taxon>Metazoa</taxon>
        <taxon>Chordata</taxon>
        <taxon>Craniata</taxon>
        <taxon>Vertebrata</taxon>
        <taxon>Euteleostomi</taxon>
        <taxon>Actinopterygii</taxon>
        <taxon>Neopterygii</taxon>
        <taxon>Teleostei</taxon>
        <taxon>Neoteleostei</taxon>
        <taxon>Acanthomorphata</taxon>
        <taxon>Ovalentaria</taxon>
        <taxon>Blenniimorphae</taxon>
        <taxon>Blenniiformes</taxon>
        <taxon>Gobiesocoidei</taxon>
        <taxon>Gobiesocidae</taxon>
        <taxon>Gobiesocinae</taxon>
        <taxon>Gouania</taxon>
    </lineage>
</organism>
<dbReference type="AlphaFoldDB" id="A0A8C5IB40"/>
<dbReference type="InterPro" id="IPR033290">
    <property type="entry name" value="CCDC39"/>
</dbReference>
<comment type="similarity">
    <text evidence="1">Belongs to the CCDC39 family.</text>
</comment>
<dbReference type="Pfam" id="PF24161">
    <property type="entry name" value="CCDC39"/>
    <property type="match status" value="1"/>
</dbReference>
<feature type="coiled-coil region" evidence="5">
    <location>
        <begin position="460"/>
        <end position="508"/>
    </location>
</feature>
<dbReference type="GO" id="GO:0060287">
    <property type="term" value="P:epithelial cilium movement involved in determination of left/right asymmetry"/>
    <property type="evidence" value="ECO:0007669"/>
    <property type="project" value="TreeGrafter"/>
</dbReference>
<feature type="coiled-coil region" evidence="5">
    <location>
        <begin position="399"/>
        <end position="426"/>
    </location>
</feature>
<sequence length="656" mass="76392">KNHFFLIHETQRQLLELDNELEKNKGKKQSKEQFLHNLKETNKNTHAFLKVKESEIEIENHFLALKNGTKDQLAQKTAKMMNELKSLTEKETKLKDCIFNAKEKLEKYQLNKNWDQQTMEAFLKESAQKHEDMMALLRYAHQDDMQIKSLTRAIEKEIMDVNEHHQAFDKATTENRSALIALDKAKDNLHQALMDTQQFSNHWENSSKQMFLPDAEIQKCAQVLAQTCQDVRERKLALSESKHLLATQKNTTNETERSLMLAKQQAKELQEHLDTEEKNSSRLQNELQSCRNKINKATSEVKSLRPRMFQMKKEMRVNDDRFKKASSSNVPLKTMLQVATQKNLSMTERAAQKKSFLTHQQQAVTELHLQLRASMQELTDSKRHLVDAKASEKRLTIKVSGSKSTINALEKECKKAEEEQWRLEKVAFQQDSEIAALENVLAQLQGYASSDEKQIIEGKIAKMKKGLEEKRKASNNLKNAITETKRAHNRLIEDKKRAEDKKADLFSKNNDLLILCDLTEKELLRLRLMNQEKRAQTQSTQTETELLHDLLHKRTKSAHSSELKKLDLLKAMKERESEIKVQKEMLSRQLQFTEQERHKLRLELNEKLRKVEIMKNRCEIVVSSILPNVEAEEATVYCLTNLSVLIILFALVFRDL</sequence>
<dbReference type="Ensembl" id="ENSGWIT00000060345.1">
    <property type="protein sequence ID" value="ENSGWIP00000056068.1"/>
    <property type="gene ID" value="ENSGWIG00000026616.1"/>
</dbReference>
<reference evidence="6" key="1">
    <citation type="submission" date="2020-06" db="EMBL/GenBank/DDBJ databases">
        <authorList>
            <consortium name="Wellcome Sanger Institute Data Sharing"/>
        </authorList>
    </citation>
    <scope>NUCLEOTIDE SEQUENCE [LARGE SCALE GENOMIC DNA]</scope>
</reference>
<dbReference type="GO" id="GO:0036159">
    <property type="term" value="P:inner dynein arm assembly"/>
    <property type="evidence" value="ECO:0007669"/>
    <property type="project" value="InterPro"/>
</dbReference>
<evidence type="ECO:0000256" key="3">
    <source>
        <dbReference type="ARBA" id="ARBA00023054"/>
    </source>
</evidence>
<evidence type="ECO:0000256" key="1">
    <source>
        <dbReference type="ARBA" id="ARBA00005805"/>
    </source>
</evidence>
<feature type="coiled-coil region" evidence="5">
    <location>
        <begin position="569"/>
        <end position="617"/>
    </location>
</feature>
<keyword evidence="7" id="KW-1185">Reference proteome</keyword>
<dbReference type="GO" id="GO:0005576">
    <property type="term" value="C:extracellular region"/>
    <property type="evidence" value="ECO:0007669"/>
    <property type="project" value="GOC"/>
</dbReference>
<name>A0A8C5IB40_GOUWI</name>
<dbReference type="GO" id="GO:0060285">
    <property type="term" value="P:cilium-dependent cell motility"/>
    <property type="evidence" value="ECO:0007669"/>
    <property type="project" value="TreeGrafter"/>
</dbReference>
<reference evidence="6" key="3">
    <citation type="submission" date="2025-09" db="UniProtKB">
        <authorList>
            <consortium name="Ensembl"/>
        </authorList>
    </citation>
    <scope>IDENTIFICATION</scope>
</reference>